<sequence>MLRLQVMSDGVMEVFGIKLGNDLWQWILNFLGRGCYGDVSCSRVGLFGWKMLVENDVRKKVKALGANGDVSCSRVGVVWMEVVGGIIRERVVSRVVVGLVEKLALEAMEYDDQDDGMRKIICRFLVEVGSCKEWDQECSCLRDHSPPLGEELEKVNRMTQSLEELELGDEAFFPHA</sequence>
<reference evidence="1" key="1">
    <citation type="journal article" date="2022" name="Int. J. Mol. Sci.">
        <title>Draft Genome of Tanacetum Coccineum: Genomic Comparison of Closely Related Tanacetum-Family Plants.</title>
        <authorList>
            <person name="Yamashiro T."/>
            <person name="Shiraishi A."/>
            <person name="Nakayama K."/>
            <person name="Satake H."/>
        </authorList>
    </citation>
    <scope>NUCLEOTIDE SEQUENCE</scope>
</reference>
<accession>A0ABQ4Z125</accession>
<gene>
    <name evidence="1" type="ORF">Tco_0749877</name>
</gene>
<keyword evidence="2" id="KW-1185">Reference proteome</keyword>
<evidence type="ECO:0000313" key="1">
    <source>
        <dbReference type="EMBL" id="GJS83336.1"/>
    </source>
</evidence>
<dbReference type="Proteomes" id="UP001151760">
    <property type="component" value="Unassembled WGS sequence"/>
</dbReference>
<name>A0ABQ4Z125_9ASTR</name>
<comment type="caution">
    <text evidence="1">The sequence shown here is derived from an EMBL/GenBank/DDBJ whole genome shotgun (WGS) entry which is preliminary data.</text>
</comment>
<organism evidence="1 2">
    <name type="scientific">Tanacetum coccineum</name>
    <dbReference type="NCBI Taxonomy" id="301880"/>
    <lineage>
        <taxon>Eukaryota</taxon>
        <taxon>Viridiplantae</taxon>
        <taxon>Streptophyta</taxon>
        <taxon>Embryophyta</taxon>
        <taxon>Tracheophyta</taxon>
        <taxon>Spermatophyta</taxon>
        <taxon>Magnoliopsida</taxon>
        <taxon>eudicotyledons</taxon>
        <taxon>Gunneridae</taxon>
        <taxon>Pentapetalae</taxon>
        <taxon>asterids</taxon>
        <taxon>campanulids</taxon>
        <taxon>Asterales</taxon>
        <taxon>Asteraceae</taxon>
        <taxon>Asteroideae</taxon>
        <taxon>Anthemideae</taxon>
        <taxon>Anthemidinae</taxon>
        <taxon>Tanacetum</taxon>
    </lineage>
</organism>
<protein>
    <submittedName>
        <fullName evidence="1">Uncharacterized protein</fullName>
    </submittedName>
</protein>
<dbReference type="EMBL" id="BQNB010010893">
    <property type="protein sequence ID" value="GJS83336.1"/>
    <property type="molecule type" value="Genomic_DNA"/>
</dbReference>
<evidence type="ECO:0000313" key="2">
    <source>
        <dbReference type="Proteomes" id="UP001151760"/>
    </source>
</evidence>
<proteinExistence type="predicted"/>
<reference evidence="1" key="2">
    <citation type="submission" date="2022-01" db="EMBL/GenBank/DDBJ databases">
        <authorList>
            <person name="Yamashiro T."/>
            <person name="Shiraishi A."/>
            <person name="Satake H."/>
            <person name="Nakayama K."/>
        </authorList>
    </citation>
    <scope>NUCLEOTIDE SEQUENCE</scope>
</reference>